<feature type="compositionally biased region" description="Basic residues" evidence="1">
    <location>
        <begin position="60"/>
        <end position="75"/>
    </location>
</feature>
<feature type="region of interest" description="Disordered" evidence="1">
    <location>
        <begin position="1"/>
        <end position="98"/>
    </location>
</feature>
<keyword evidence="3" id="KW-1185">Reference proteome</keyword>
<comment type="caution">
    <text evidence="2">The sequence shown here is derived from an EMBL/GenBank/DDBJ whole genome shotgun (WGS) entry which is preliminary data.</text>
</comment>
<proteinExistence type="predicted"/>
<organism evidence="2 3">
    <name type="scientific">Prorocentrum cordatum</name>
    <dbReference type="NCBI Taxonomy" id="2364126"/>
    <lineage>
        <taxon>Eukaryota</taxon>
        <taxon>Sar</taxon>
        <taxon>Alveolata</taxon>
        <taxon>Dinophyceae</taxon>
        <taxon>Prorocentrales</taxon>
        <taxon>Prorocentraceae</taxon>
        <taxon>Prorocentrum</taxon>
    </lineage>
</organism>
<accession>A0ABN9X4Y5</accession>
<feature type="compositionally biased region" description="Low complexity" evidence="1">
    <location>
        <begin position="47"/>
        <end position="59"/>
    </location>
</feature>
<protein>
    <submittedName>
        <fullName evidence="2">Uncharacterized protein</fullName>
    </submittedName>
</protein>
<reference evidence="2" key="1">
    <citation type="submission" date="2023-10" db="EMBL/GenBank/DDBJ databases">
        <authorList>
            <person name="Chen Y."/>
            <person name="Shah S."/>
            <person name="Dougan E. K."/>
            <person name="Thang M."/>
            <person name="Chan C."/>
        </authorList>
    </citation>
    <scope>NUCLEOTIDE SEQUENCE [LARGE SCALE GENOMIC DNA]</scope>
</reference>
<sequence>MSSSDDAAPLPEPQRRSYRAAGSAARLDAPVPNPPKRAKLAKDYKGPAAKIASTSAAPAKTKHARANQTRQKRTTHVGSDSDDTGPGARAIDSDEDEENCVTKMATADAAVGGDDPKFQPCETIYQRPGLKNLKGAALLEKLWDMYAVTGQRDITVKFFTESGQRTMKPHPLNERRQDTVVAEYTESIKEDGNVAGVRGDPWAVFSPGGQLPYLMISYGTLSRAVYRAAAEDPKNKMVKLTLKQGLRHMTVLDHRTPDDVIRFLIDFHNDWHKGSTFTLLQMFNLAKTYIAAFKANKAVQGDEYGCIWDFIVDRYPEKDRKFKSGNEMALLNALKRYNLTDATFDYLGTHCIFNDKRMDNTVAIFNLHHIAVSVFHDVMRASTSIEYLKIVWFAILPMCVPVKCTGGRAPPFVFDKIQLEKCKWLVQPMADSVVVKRGVELARKLKEKQLAAAAQAATDAGGGVSYSQVKGSAKASAKVAKVSSKCIPQEDMTNMDNHKVWLLDAMSCILSAVSECKLEDADQMAIFKQLITPAIEFCFQGTIRMGATTYTKWSDLRPKLRDLATATAMSRVGAFGVGGDEGQPVQSVKDILESSLDASTTVDVDVRASVQTRLLADLQSGATEWTNTLTDFIAANKASIPAKRHPAYRSLIDDMYDHLGANDGRAGKVLADAATRPSDDASVSEFTRCALELVYEKMDGVMPNGVVTLCQQACSYLKLTSQLPACILRHFGKVEDLLWFMQLRATYAQMALDDVLHSHETFMTCSRATIHIDLSKLAVAAKEAAQHLRHLDGRLRPDQWVPVYLTFMAAVYSGHVHDYGELV</sequence>
<evidence type="ECO:0000313" key="2">
    <source>
        <dbReference type="EMBL" id="CAK0894365.1"/>
    </source>
</evidence>
<name>A0ABN9X4Y5_9DINO</name>
<gene>
    <name evidence="2" type="ORF">PCOR1329_LOCUS73431</name>
</gene>
<evidence type="ECO:0000256" key="1">
    <source>
        <dbReference type="SAM" id="MobiDB-lite"/>
    </source>
</evidence>
<feature type="non-terminal residue" evidence="2">
    <location>
        <position position="823"/>
    </location>
</feature>
<dbReference type="EMBL" id="CAUYUJ010019888">
    <property type="protein sequence ID" value="CAK0894365.1"/>
    <property type="molecule type" value="Genomic_DNA"/>
</dbReference>
<evidence type="ECO:0000313" key="3">
    <source>
        <dbReference type="Proteomes" id="UP001189429"/>
    </source>
</evidence>
<dbReference type="Proteomes" id="UP001189429">
    <property type="component" value="Unassembled WGS sequence"/>
</dbReference>